<comment type="similarity">
    <text evidence="1 5">Belongs to the heparin-binding growth factors family.</text>
</comment>
<evidence type="ECO:0000256" key="3">
    <source>
        <dbReference type="ARBA" id="ARBA00022782"/>
    </source>
</evidence>
<dbReference type="Proteomes" id="UP000827986">
    <property type="component" value="Unassembled WGS sequence"/>
</dbReference>
<evidence type="ECO:0000313" key="6">
    <source>
        <dbReference type="EMBL" id="KAH1186946.1"/>
    </source>
</evidence>
<evidence type="ECO:0000256" key="1">
    <source>
        <dbReference type="ARBA" id="ARBA00007936"/>
    </source>
</evidence>
<dbReference type="PRINTS" id="PR00263">
    <property type="entry name" value="HBGFFGF"/>
</dbReference>
<dbReference type="SMART" id="SM00442">
    <property type="entry name" value="FGF"/>
    <property type="match status" value="2"/>
</dbReference>
<proteinExistence type="inferred from homology"/>
<dbReference type="GO" id="GO:0030154">
    <property type="term" value="P:cell differentiation"/>
    <property type="evidence" value="ECO:0007669"/>
    <property type="project" value="UniProtKB-KW"/>
</dbReference>
<dbReference type="CDD" id="cd23333">
    <property type="entry name" value="beta-trefoil_FGF23"/>
    <property type="match status" value="1"/>
</dbReference>
<dbReference type="PROSITE" id="PS00247">
    <property type="entry name" value="HBGF_FGF"/>
    <property type="match status" value="1"/>
</dbReference>
<sequence length="394" mass="44500">MAIAQRLLITMSCEASVHWTLPAFVLLGFLAGIVSSYPVVSRTNGTLLERGWESLLSRSIAGMSGEKSDVNWESDYLLGIKRQRRLYCNVGIGFHLQILPDGRISGVHNENQYSLLEISTVERGVVSLFGVKSALFVAMNNKGRLYGTISCDRCVNKEKRKDIFKAIAAFPNFSPLLNPSWGNTDSLMHLYTSTEKNSFHLQINPDGYVDGTPHQSIYSALMIKSEDAGYVVITGVKSGRYLCMDVKGNIFGSHYFSQEDCIFKQRTLENGYDVYQSPKYNFLVSLGRAKQAFFPGMNPPPYSQFLPRRNEIPLIRFNTPEPHRHTRNADIDPLQILIPQGEAFDTGPQRLQTHFAHLPREPMRINPNDVVNPDDPLAMMDVRRNGSPRFYITR</sequence>
<keyword evidence="3" id="KW-0221">Differentiation</keyword>
<dbReference type="InterPro" id="IPR008996">
    <property type="entry name" value="IL1/FGF"/>
</dbReference>
<keyword evidence="4" id="KW-0497">Mitogen</keyword>
<comment type="caution">
    <text evidence="6">The sequence shown here is derived from an EMBL/GenBank/DDBJ whole genome shotgun (WGS) entry which is preliminary data.</text>
</comment>
<evidence type="ECO:0000256" key="5">
    <source>
        <dbReference type="RuleBase" id="RU049442"/>
    </source>
</evidence>
<dbReference type="SUPFAM" id="SSF50353">
    <property type="entry name" value="Cytokine"/>
    <property type="match status" value="2"/>
</dbReference>
<dbReference type="EMBL" id="JAHDVG010000463">
    <property type="protein sequence ID" value="KAH1186946.1"/>
    <property type="molecule type" value="Genomic_DNA"/>
</dbReference>
<dbReference type="Gene3D" id="2.80.10.50">
    <property type="match status" value="2"/>
</dbReference>
<gene>
    <name evidence="6" type="ORF">KIL84_019695</name>
</gene>
<dbReference type="GO" id="GO:0051781">
    <property type="term" value="P:positive regulation of cell division"/>
    <property type="evidence" value="ECO:0007669"/>
    <property type="project" value="UniProtKB-KW"/>
</dbReference>
<dbReference type="PANTHER" id="PTHR11486">
    <property type="entry name" value="FIBROBLAST GROWTH FACTOR"/>
    <property type="match status" value="1"/>
</dbReference>
<organism evidence="6 7">
    <name type="scientific">Mauremys mutica</name>
    <name type="common">yellowpond turtle</name>
    <dbReference type="NCBI Taxonomy" id="74926"/>
    <lineage>
        <taxon>Eukaryota</taxon>
        <taxon>Metazoa</taxon>
        <taxon>Chordata</taxon>
        <taxon>Craniata</taxon>
        <taxon>Vertebrata</taxon>
        <taxon>Euteleostomi</taxon>
        <taxon>Archelosauria</taxon>
        <taxon>Testudinata</taxon>
        <taxon>Testudines</taxon>
        <taxon>Cryptodira</taxon>
        <taxon>Durocryptodira</taxon>
        <taxon>Testudinoidea</taxon>
        <taxon>Geoemydidae</taxon>
        <taxon>Geoemydinae</taxon>
        <taxon>Mauremys</taxon>
    </lineage>
</organism>
<keyword evidence="7" id="KW-1185">Reference proteome</keyword>
<keyword evidence="2" id="KW-0217">Developmental protein</keyword>
<reference evidence="6" key="1">
    <citation type="submission" date="2021-09" db="EMBL/GenBank/DDBJ databases">
        <title>The genome of Mauremys mutica provides insights into the evolution of semi-aquatic lifestyle.</title>
        <authorList>
            <person name="Gong S."/>
            <person name="Gao Y."/>
        </authorList>
    </citation>
    <scope>NUCLEOTIDE SEQUENCE</scope>
    <source>
        <strain evidence="6">MM-2020</strain>
        <tissue evidence="6">Muscle</tissue>
    </source>
</reference>
<dbReference type="AlphaFoldDB" id="A0A9D4BAI5"/>
<dbReference type="PRINTS" id="PR00262">
    <property type="entry name" value="IL1HBGF"/>
</dbReference>
<evidence type="ECO:0000256" key="2">
    <source>
        <dbReference type="ARBA" id="ARBA00022473"/>
    </source>
</evidence>
<name>A0A9D4BAI5_9SAUR</name>
<dbReference type="GO" id="GO:0008083">
    <property type="term" value="F:growth factor activity"/>
    <property type="evidence" value="ECO:0007669"/>
    <property type="project" value="InterPro"/>
</dbReference>
<dbReference type="InterPro" id="IPR002209">
    <property type="entry name" value="Fibroblast_GF_fam"/>
</dbReference>
<protein>
    <recommendedName>
        <fullName evidence="5">Fibroblast growth factor</fullName>
        <shortName evidence="5">FGF</shortName>
    </recommendedName>
</protein>
<evidence type="ECO:0000313" key="7">
    <source>
        <dbReference type="Proteomes" id="UP000827986"/>
    </source>
</evidence>
<dbReference type="Pfam" id="PF00167">
    <property type="entry name" value="FGF"/>
    <property type="match status" value="2"/>
</dbReference>
<accession>A0A9D4BAI5</accession>
<evidence type="ECO:0000256" key="4">
    <source>
        <dbReference type="ARBA" id="ARBA00023246"/>
    </source>
</evidence>